<reference evidence="3" key="1">
    <citation type="journal article" date="2014" name="Genome Biol. Evol.">
        <title>Gene Loss Rather Than Gene Gain Is Associated with a Host Jump from Monocots to Dicots in the Smut Fungus Melanopsichium pennsylvanicum.</title>
        <authorList>
            <person name="Sharma R."/>
            <person name="Mishra B."/>
            <person name="Runge F."/>
            <person name="Thines M."/>
        </authorList>
    </citation>
    <scope>NUCLEOTIDE SEQUENCE</scope>
    <source>
        <strain evidence="3">4</strain>
    </source>
</reference>
<feature type="compositionally biased region" description="Low complexity" evidence="1">
    <location>
        <begin position="25"/>
        <end position="37"/>
    </location>
</feature>
<sequence length="619" mass="67666">MAYVRSDASPLPDATADSASTFKPTTMTATTTTTTTTEVDQVTAAPPISTASLVNTTSQSNSNPSSLPQSGSSHRIPTYPSTSIAQPHSAFAMMRTGILNHNHNNNEPNQPSTGTTAPVRQPRVSLSYADGPDRGRSANVTGATHDGDAIKSKGHAHGHDQDQSHRRSHSTKRKGRASMDAVRKSISLIKLSESAPVDPMQEPRRSISKRPEELQLSAKDPHSVSHPKAQKLHRAIPFAAPYQRSGVVLTNPASLSDWMVPGPLTFGYGQWWYIFFAQSFIAAIISGGINFGVAVAMYRKKNDVDLWTFSKQTVAGDMGVTVIIQQIVSFIITSSLVHHDLYAGPIGPLRRPWPPLLHLASTPQPQGSWLGVRMPQDVDADAKPLYMGKAEGKGKISGYWWWFVRTVLTGSERNDLLAAGISWRQRLERLVWTAAQGFFLCVLTFWWYWPIAIAIVAPIYGGKQLAHTWVPPIIKLLYGAIMSLLTNPIMALMAMGAESSVRRCYPELDIWEPFGGRDDFARWKMDHGVIDPAGVIKVEGAEAGEEEQEQEQETMLQSASGGSSDSSVVQAAGMDNASASVTLEKVRIVGSSSVNQTSNMLERRITEESRANMMYEKQS</sequence>
<feature type="region of interest" description="Disordered" evidence="1">
    <location>
        <begin position="99"/>
        <end position="226"/>
    </location>
</feature>
<feature type="compositionally biased region" description="Basic and acidic residues" evidence="1">
    <location>
        <begin position="201"/>
        <end position="223"/>
    </location>
</feature>
<evidence type="ECO:0000256" key="1">
    <source>
        <dbReference type="SAM" id="MobiDB-lite"/>
    </source>
</evidence>
<protein>
    <submittedName>
        <fullName evidence="3">Uncharacterized protein</fullName>
    </submittedName>
</protein>
<feature type="compositionally biased region" description="Low complexity" evidence="1">
    <location>
        <begin position="557"/>
        <end position="573"/>
    </location>
</feature>
<feature type="compositionally biased region" description="Acidic residues" evidence="1">
    <location>
        <begin position="542"/>
        <end position="552"/>
    </location>
</feature>
<feature type="transmembrane region" description="Helical" evidence="2">
    <location>
        <begin position="469"/>
        <end position="493"/>
    </location>
</feature>
<dbReference type="EMBL" id="HG529530">
    <property type="protein sequence ID" value="CDI52119.1"/>
    <property type="molecule type" value="Genomic_DNA"/>
</dbReference>
<feature type="region of interest" description="Disordered" evidence="1">
    <location>
        <begin position="596"/>
        <end position="619"/>
    </location>
</feature>
<proteinExistence type="predicted"/>
<dbReference type="AlphaFoldDB" id="A0A077R589"/>
<evidence type="ECO:0000313" key="3">
    <source>
        <dbReference type="EMBL" id="CDI52119.1"/>
    </source>
</evidence>
<feature type="compositionally biased region" description="Basic residues" evidence="1">
    <location>
        <begin position="166"/>
        <end position="176"/>
    </location>
</feature>
<feature type="transmembrane region" description="Helical" evidence="2">
    <location>
        <begin position="271"/>
        <end position="298"/>
    </location>
</feature>
<feature type="compositionally biased region" description="Basic and acidic residues" evidence="1">
    <location>
        <begin position="145"/>
        <end position="165"/>
    </location>
</feature>
<evidence type="ECO:0000256" key="2">
    <source>
        <dbReference type="SAM" id="Phobius"/>
    </source>
</evidence>
<feature type="compositionally biased region" description="Polar residues" evidence="1">
    <location>
        <begin position="107"/>
        <end position="118"/>
    </location>
</feature>
<organism evidence="3">
    <name type="scientific">Melanopsichium pennsylvanicum 4</name>
    <dbReference type="NCBI Taxonomy" id="1398559"/>
    <lineage>
        <taxon>Eukaryota</taxon>
        <taxon>Fungi</taxon>
        <taxon>Dikarya</taxon>
        <taxon>Basidiomycota</taxon>
        <taxon>Ustilaginomycotina</taxon>
        <taxon>Ustilaginomycetes</taxon>
        <taxon>Ustilaginales</taxon>
        <taxon>Ustilaginaceae</taxon>
        <taxon>Melanopsichium</taxon>
    </lineage>
</organism>
<name>A0A077R589_9BASI</name>
<feature type="region of interest" description="Disordered" evidence="1">
    <location>
        <begin position="1"/>
        <end position="83"/>
    </location>
</feature>
<feature type="compositionally biased region" description="Low complexity" evidence="1">
    <location>
        <begin position="58"/>
        <end position="73"/>
    </location>
</feature>
<feature type="region of interest" description="Disordered" evidence="1">
    <location>
        <begin position="542"/>
        <end position="573"/>
    </location>
</feature>
<keyword evidence="2" id="KW-0812">Transmembrane</keyword>
<dbReference type="PANTHER" id="PTHR28297">
    <property type="entry name" value="FUNGAL PROTEIN"/>
    <property type="match status" value="1"/>
</dbReference>
<keyword evidence="2" id="KW-0472">Membrane</keyword>
<keyword evidence="2" id="KW-1133">Transmembrane helix</keyword>
<dbReference type="InterPro" id="IPR018852">
    <property type="entry name" value="DUF2456"/>
</dbReference>
<dbReference type="PANTHER" id="PTHR28297:SF1">
    <property type="entry name" value="FUNGAL PROTEIN"/>
    <property type="match status" value="1"/>
</dbReference>
<accession>A0A077R589</accession>
<feature type="compositionally biased region" description="Basic and acidic residues" evidence="1">
    <location>
        <begin position="601"/>
        <end position="610"/>
    </location>
</feature>
<dbReference type="Pfam" id="PF10445">
    <property type="entry name" value="DUF2456"/>
    <property type="match status" value="1"/>
</dbReference>